<organism evidence="4 5">
    <name type="scientific">Pseudonocardia humida</name>
    <dbReference type="NCBI Taxonomy" id="2800819"/>
    <lineage>
        <taxon>Bacteria</taxon>
        <taxon>Bacillati</taxon>
        <taxon>Actinomycetota</taxon>
        <taxon>Actinomycetes</taxon>
        <taxon>Pseudonocardiales</taxon>
        <taxon>Pseudonocardiaceae</taxon>
        <taxon>Pseudonocardia</taxon>
    </lineage>
</organism>
<comment type="caution">
    <text evidence="4">The sequence shown here is derived from an EMBL/GenBank/DDBJ whole genome shotgun (WGS) entry which is preliminary data.</text>
</comment>
<dbReference type="Proteomes" id="UP001165283">
    <property type="component" value="Unassembled WGS sequence"/>
</dbReference>
<protein>
    <submittedName>
        <fullName evidence="4">Class I SAM-dependent methyltransferase</fullName>
    </submittedName>
</protein>
<dbReference type="Gene3D" id="3.40.50.150">
    <property type="entry name" value="Vaccinia Virus protein VP39"/>
    <property type="match status" value="1"/>
</dbReference>
<name>A0ABT1AC35_9PSEU</name>
<dbReference type="RefSeq" id="WP_252446127.1">
    <property type="nucleotide sequence ID" value="NZ_JAGSOV010000086.1"/>
</dbReference>
<dbReference type="EMBL" id="JAGSOV010000086">
    <property type="protein sequence ID" value="MCO1660592.1"/>
    <property type="molecule type" value="Genomic_DNA"/>
</dbReference>
<feature type="domain" description="Methyltransferase" evidence="3">
    <location>
        <begin position="38"/>
        <end position="135"/>
    </location>
</feature>
<evidence type="ECO:0000256" key="1">
    <source>
        <dbReference type="ARBA" id="ARBA00022603"/>
    </source>
</evidence>
<dbReference type="InterPro" id="IPR029063">
    <property type="entry name" value="SAM-dependent_MTases_sf"/>
</dbReference>
<dbReference type="GO" id="GO:0032259">
    <property type="term" value="P:methylation"/>
    <property type="evidence" value="ECO:0007669"/>
    <property type="project" value="UniProtKB-KW"/>
</dbReference>
<accession>A0ABT1AC35</accession>
<evidence type="ECO:0000313" key="4">
    <source>
        <dbReference type="EMBL" id="MCO1660592.1"/>
    </source>
</evidence>
<dbReference type="InterPro" id="IPR041698">
    <property type="entry name" value="Methyltransf_25"/>
</dbReference>
<dbReference type="PANTHER" id="PTHR43861:SF1">
    <property type="entry name" value="TRANS-ACONITATE 2-METHYLTRANSFERASE"/>
    <property type="match status" value="1"/>
</dbReference>
<keyword evidence="5" id="KW-1185">Reference proteome</keyword>
<dbReference type="CDD" id="cd02440">
    <property type="entry name" value="AdoMet_MTases"/>
    <property type="match status" value="1"/>
</dbReference>
<dbReference type="PANTHER" id="PTHR43861">
    <property type="entry name" value="TRANS-ACONITATE 2-METHYLTRANSFERASE-RELATED"/>
    <property type="match status" value="1"/>
</dbReference>
<evidence type="ECO:0000313" key="5">
    <source>
        <dbReference type="Proteomes" id="UP001165283"/>
    </source>
</evidence>
<sequence>MPHDHMAEMLDLDADVLHDFHRDVINWAGSLAPDRPRIVDLGAGSGTGTLALARHLPDARVTALDKDEDLLEHLRERAVAAGVADRVRTVRADLDLAWPDLGAPADLVWASASMHHLADPARTLAEVRTALRAGGFLVIVELDSFPRFLPDPAGAALEDRFHAELARMRHEHGMHMGEDWGVRLTAAGFEVKGERRFDIELRPPLPPRAARYAQVSLQRVRHGLADRLSSDDVAALDALATTVGDRDDLVVRATRSVWIGRRP</sequence>
<dbReference type="GO" id="GO:0008168">
    <property type="term" value="F:methyltransferase activity"/>
    <property type="evidence" value="ECO:0007669"/>
    <property type="project" value="UniProtKB-KW"/>
</dbReference>
<dbReference type="Pfam" id="PF13649">
    <property type="entry name" value="Methyltransf_25"/>
    <property type="match status" value="1"/>
</dbReference>
<proteinExistence type="predicted"/>
<keyword evidence="2" id="KW-0808">Transferase</keyword>
<gene>
    <name evidence="4" type="ORF">KDL28_36640</name>
</gene>
<reference evidence="4" key="1">
    <citation type="submission" date="2021-04" db="EMBL/GenBank/DDBJ databases">
        <title>Pseudonocardia sp. nov., isolated from sandy soil of mangrove forest.</title>
        <authorList>
            <person name="Zan Z."/>
            <person name="Huang R."/>
            <person name="Liu W."/>
        </authorList>
    </citation>
    <scope>NUCLEOTIDE SEQUENCE</scope>
    <source>
        <strain evidence="4">S2-4</strain>
    </source>
</reference>
<dbReference type="SUPFAM" id="SSF53335">
    <property type="entry name" value="S-adenosyl-L-methionine-dependent methyltransferases"/>
    <property type="match status" value="1"/>
</dbReference>
<evidence type="ECO:0000259" key="3">
    <source>
        <dbReference type="Pfam" id="PF13649"/>
    </source>
</evidence>
<keyword evidence="1 4" id="KW-0489">Methyltransferase</keyword>
<evidence type="ECO:0000256" key="2">
    <source>
        <dbReference type="ARBA" id="ARBA00022679"/>
    </source>
</evidence>